<proteinExistence type="predicted"/>
<protein>
    <submittedName>
        <fullName evidence="2">Uncharacterized protein LOC142174474</fullName>
    </submittedName>
</protein>
<name>A0AC58TGM3_TOBAC</name>
<accession>A0AC58TGM3</accession>
<reference evidence="1" key="1">
    <citation type="journal article" date="2014" name="Nat. Commun.">
        <title>The tobacco genome sequence and its comparison with those of tomato and potato.</title>
        <authorList>
            <person name="Sierro N."/>
            <person name="Battey J.N."/>
            <person name="Ouadi S."/>
            <person name="Bakaher N."/>
            <person name="Bovet L."/>
            <person name="Willig A."/>
            <person name="Goepfert S."/>
            <person name="Peitsch M.C."/>
            <person name="Ivanov N.V."/>
        </authorList>
    </citation>
    <scope>NUCLEOTIDE SEQUENCE [LARGE SCALE GENOMIC DNA]</scope>
</reference>
<keyword evidence="1" id="KW-1185">Reference proteome</keyword>
<dbReference type="Proteomes" id="UP000790787">
    <property type="component" value="Chromosome 20"/>
</dbReference>
<evidence type="ECO:0000313" key="2">
    <source>
        <dbReference type="RefSeq" id="XP_075096375.1"/>
    </source>
</evidence>
<dbReference type="RefSeq" id="XP_075096375.1">
    <property type="nucleotide sequence ID" value="XM_075240274.1"/>
</dbReference>
<evidence type="ECO:0000313" key="1">
    <source>
        <dbReference type="Proteomes" id="UP000790787"/>
    </source>
</evidence>
<sequence>MDNCGVTDVGFSGSKFTWCNNRRPSKRIWKRLDRIFLNDMWAQKFQITTVRHLARTGSDHRPLLMKYFNTNQSHVNFFKFLNLWVNQEVFLDIVKEVWESNIIGNHIWILQSKLKLLSRRLSQWSREEIETLMI</sequence>
<organism evidence="1 2">
    <name type="scientific">Nicotiana tabacum</name>
    <name type="common">Common tobacco</name>
    <dbReference type="NCBI Taxonomy" id="4097"/>
    <lineage>
        <taxon>Eukaryota</taxon>
        <taxon>Viridiplantae</taxon>
        <taxon>Streptophyta</taxon>
        <taxon>Embryophyta</taxon>
        <taxon>Tracheophyta</taxon>
        <taxon>Spermatophyta</taxon>
        <taxon>Magnoliopsida</taxon>
        <taxon>eudicotyledons</taxon>
        <taxon>Gunneridae</taxon>
        <taxon>Pentapetalae</taxon>
        <taxon>asterids</taxon>
        <taxon>lamiids</taxon>
        <taxon>Solanales</taxon>
        <taxon>Solanaceae</taxon>
        <taxon>Nicotianoideae</taxon>
        <taxon>Nicotianeae</taxon>
        <taxon>Nicotiana</taxon>
    </lineage>
</organism>
<gene>
    <name evidence="2" type="primary">LOC142174474</name>
</gene>
<reference evidence="2" key="2">
    <citation type="submission" date="2025-08" db="UniProtKB">
        <authorList>
            <consortium name="RefSeq"/>
        </authorList>
    </citation>
    <scope>IDENTIFICATION</scope>
    <source>
        <tissue evidence="2">Leaf</tissue>
    </source>
</reference>